<proteinExistence type="inferred from homology"/>
<evidence type="ECO:0000313" key="3">
    <source>
        <dbReference type="Proteomes" id="UP000030661"/>
    </source>
</evidence>
<dbReference type="InterPro" id="IPR036388">
    <property type="entry name" value="WH-like_DNA-bd_sf"/>
</dbReference>
<gene>
    <name evidence="2" type="ORF">U27_00450</name>
</gene>
<dbReference type="PANTHER" id="PTHR18964:SF149">
    <property type="entry name" value="BIFUNCTIONAL UDP-N-ACETYLGLUCOSAMINE 2-EPIMERASE_N-ACETYLMANNOSAMINE KINASE"/>
    <property type="match status" value="1"/>
</dbReference>
<dbReference type="InterPro" id="IPR036390">
    <property type="entry name" value="WH_DNA-bd_sf"/>
</dbReference>
<name>A0A081C7J8_VECG1</name>
<protein>
    <submittedName>
        <fullName evidence="2">Uncharacterized protein</fullName>
    </submittedName>
</protein>
<organism evidence="2">
    <name type="scientific">Vecturithrix granuli</name>
    <dbReference type="NCBI Taxonomy" id="1499967"/>
    <lineage>
        <taxon>Bacteria</taxon>
        <taxon>Candidatus Moduliflexota</taxon>
        <taxon>Candidatus Vecturitrichia</taxon>
        <taxon>Candidatus Vecturitrichales</taxon>
        <taxon>Candidatus Vecturitrichaceae</taxon>
        <taxon>Candidatus Vecturithrix</taxon>
    </lineage>
</organism>
<dbReference type="HOGENOM" id="CLU_036604_13_3_0"/>
<dbReference type="SUPFAM" id="SSF53067">
    <property type="entry name" value="Actin-like ATPase domain"/>
    <property type="match status" value="1"/>
</dbReference>
<reference evidence="2" key="1">
    <citation type="journal article" date="2015" name="PeerJ">
        <title>First genomic representation of candidate bacterial phylum KSB3 points to enhanced environmental sensing as a trigger of wastewater bulking.</title>
        <authorList>
            <person name="Sekiguchi Y."/>
            <person name="Ohashi A."/>
            <person name="Parks D.H."/>
            <person name="Yamauchi T."/>
            <person name="Tyson G.W."/>
            <person name="Hugenholtz P."/>
        </authorList>
    </citation>
    <scope>NUCLEOTIDE SEQUENCE [LARGE SCALE GENOMIC DNA]</scope>
</reference>
<dbReference type="Gene3D" id="1.10.10.10">
    <property type="entry name" value="Winged helix-like DNA-binding domain superfamily/Winged helix DNA-binding domain"/>
    <property type="match status" value="1"/>
</dbReference>
<sequence>MLLSSIFNIKIKSHRIVLNAIRQHKEISGAQLSRITQYQPSTLVYILRTLEKRGLIEVSRIGKSTSAGGKPPTLWRLVADKGYIIGLEIIPHKIRTTVVDFSSAIIYQHIDTLEKNINAEEDSFILAEFLQNTITKLNLPNSAIIGVGMTFSGIVDRKKRIICYSEDLGIKNLAFCDTLESQLGIPVRIANDANAGALGIKWYQNPKQEFPSTIVFISFNEMYTGMGAGLILHNELYEGTSGSAGEILPYQPKIDGLLEEGLKKYGENNLKLDIRTKKKIPMMEIVESAKNGCQISGFLLENISQIIAEMITTIIGLINPDSIVIGGDLNIGQFIVNGYIRPKVEKECDQFFQTGVTIPPMIVSEFGIYSVSIGATTLILEEIFS</sequence>
<accession>A0A081C7J8</accession>
<dbReference type="Gene3D" id="3.30.420.40">
    <property type="match status" value="2"/>
</dbReference>
<dbReference type="GO" id="GO:0003700">
    <property type="term" value="F:DNA-binding transcription factor activity"/>
    <property type="evidence" value="ECO:0007669"/>
    <property type="project" value="InterPro"/>
</dbReference>
<dbReference type="EMBL" id="DF820473">
    <property type="protein sequence ID" value="GAK60553.1"/>
    <property type="molecule type" value="Genomic_DNA"/>
</dbReference>
<dbReference type="STRING" id="1499967.U27_00450"/>
<comment type="similarity">
    <text evidence="1">Belongs to the ROK (NagC/XylR) family.</text>
</comment>
<keyword evidence="3" id="KW-1185">Reference proteome</keyword>
<dbReference type="eggNOG" id="COG1940">
    <property type="taxonomic scope" value="Bacteria"/>
</dbReference>
<dbReference type="AlphaFoldDB" id="A0A081C7J8"/>
<evidence type="ECO:0000256" key="1">
    <source>
        <dbReference type="ARBA" id="ARBA00006479"/>
    </source>
</evidence>
<dbReference type="PANTHER" id="PTHR18964">
    <property type="entry name" value="ROK (REPRESSOR, ORF, KINASE) FAMILY"/>
    <property type="match status" value="1"/>
</dbReference>
<dbReference type="InterPro" id="IPR043129">
    <property type="entry name" value="ATPase_NBD"/>
</dbReference>
<dbReference type="Proteomes" id="UP000030661">
    <property type="component" value="Unassembled WGS sequence"/>
</dbReference>
<dbReference type="SUPFAM" id="SSF46785">
    <property type="entry name" value="Winged helix' DNA-binding domain"/>
    <property type="match status" value="1"/>
</dbReference>
<evidence type="ECO:0000313" key="2">
    <source>
        <dbReference type="EMBL" id="GAK60553.1"/>
    </source>
</evidence>
<dbReference type="InterPro" id="IPR000600">
    <property type="entry name" value="ROK"/>
</dbReference>
<dbReference type="Pfam" id="PF00480">
    <property type="entry name" value="ROK"/>
    <property type="match status" value="2"/>
</dbReference>